<dbReference type="EMBL" id="JARUXG010000030">
    <property type="protein sequence ID" value="MDG6783782.1"/>
    <property type="molecule type" value="Genomic_DNA"/>
</dbReference>
<dbReference type="InterPro" id="IPR021678">
    <property type="entry name" value="DUF3263"/>
</dbReference>
<protein>
    <submittedName>
        <fullName evidence="1">DUF3263 domain-containing protein</fullName>
    </submittedName>
</protein>
<dbReference type="RefSeq" id="WP_005199838.1">
    <property type="nucleotide sequence ID" value="NZ_CP136136.1"/>
</dbReference>
<organism evidence="1">
    <name type="scientific">Gordonia rubripertincta</name>
    <name type="common">Rhodococcus corallinus</name>
    <dbReference type="NCBI Taxonomy" id="36822"/>
    <lineage>
        <taxon>Bacteria</taxon>
        <taxon>Bacillati</taxon>
        <taxon>Actinomycetota</taxon>
        <taxon>Actinomycetes</taxon>
        <taxon>Mycobacteriales</taxon>
        <taxon>Gordoniaceae</taxon>
        <taxon>Gordonia</taxon>
    </lineage>
</organism>
<gene>
    <name evidence="1" type="ORF">QBL07_23495</name>
</gene>
<evidence type="ECO:0000313" key="1">
    <source>
        <dbReference type="EMBL" id="MDG6783782.1"/>
    </source>
</evidence>
<sequence>MRATSTDLQDAGALPTTADREMLRWAVKWLPFETGDEYIFPDFGVTPAVFYHRINMLISTGAANHIEPGLRMRLRRHCSSKITRLKNAQRIASLLG</sequence>
<comment type="caution">
    <text evidence="1">The sequence shown here is derived from an EMBL/GenBank/DDBJ whole genome shotgun (WGS) entry which is preliminary data.</text>
</comment>
<accession>A0AAW6RG92</accession>
<reference evidence="1" key="1">
    <citation type="submission" date="2023-04" db="EMBL/GenBank/DDBJ databases">
        <title>Characterization and analysis of the complete genome of Gordonia rubripertincta 112, the degrader of aromatic and aliphatic compounds.</title>
        <authorList>
            <person name="Frantsuzova E."/>
            <person name="Bogun A."/>
            <person name="Delegan Y."/>
        </authorList>
    </citation>
    <scope>NUCLEOTIDE SEQUENCE</scope>
    <source>
        <strain evidence="1">112</strain>
    </source>
</reference>
<name>A0AAW6RG92_GORRU</name>
<proteinExistence type="predicted"/>
<dbReference type="AlphaFoldDB" id="A0AAW6RG92"/>
<dbReference type="Pfam" id="PF11662">
    <property type="entry name" value="DUF3263"/>
    <property type="match status" value="1"/>
</dbReference>